<evidence type="ECO:0000313" key="14">
    <source>
        <dbReference type="Proteomes" id="UP000217428"/>
    </source>
</evidence>
<evidence type="ECO:0000256" key="3">
    <source>
        <dbReference type="ARBA" id="ARBA00022506"/>
    </source>
</evidence>
<dbReference type="OrthoDB" id="17447at10239"/>
<keyword evidence="4" id="KW-1162">Viral penetration into host cytoplasm</keyword>
<keyword evidence="3" id="KW-1168">Fusion of virus membrane with host membrane</keyword>
<evidence type="ECO:0000313" key="13">
    <source>
        <dbReference type="EMBL" id="ASK51326.1"/>
    </source>
</evidence>
<dbReference type="GO" id="GO:0055036">
    <property type="term" value="C:virion membrane"/>
    <property type="evidence" value="ECO:0007669"/>
    <property type="project" value="UniProtKB-SubCell"/>
</dbReference>
<feature type="transmembrane region" description="Helical" evidence="12">
    <location>
        <begin position="6"/>
        <end position="27"/>
    </location>
</feature>
<name>A0A220T6J2_9POXV</name>
<evidence type="ECO:0000256" key="1">
    <source>
        <dbReference type="ARBA" id="ARBA00004039"/>
    </source>
</evidence>
<dbReference type="GO" id="GO:0046718">
    <property type="term" value="P:symbiont entry into host cell"/>
    <property type="evidence" value="ECO:0007669"/>
    <property type="project" value="UniProtKB-KW"/>
</dbReference>
<comment type="subcellular location">
    <subcellularLocation>
        <location evidence="2">Virion membrane</location>
        <topology evidence="2">Single-pass membrane protein</topology>
    </subcellularLocation>
</comment>
<keyword evidence="6" id="KW-0946">Virion</keyword>
<accession>A0A220T6J2</accession>
<evidence type="ECO:0000256" key="2">
    <source>
        <dbReference type="ARBA" id="ARBA00004381"/>
    </source>
</evidence>
<keyword evidence="5 12" id="KW-0812">Transmembrane</keyword>
<dbReference type="GO" id="GO:0039663">
    <property type="term" value="P:membrane fusion involved in viral entry into host cell"/>
    <property type="evidence" value="ECO:0007669"/>
    <property type="project" value="UniProtKB-KW"/>
</dbReference>
<keyword evidence="10" id="KW-1015">Disulfide bond</keyword>
<comment type="function">
    <text evidence="1">Envelope protein required for virus entry into host cell and for cell-cell fusion (syncytium formation).</text>
</comment>
<evidence type="ECO:0000256" key="7">
    <source>
        <dbReference type="ARBA" id="ARBA00022921"/>
    </source>
</evidence>
<dbReference type="EMBL" id="KY747497">
    <property type="protein sequence ID" value="ASK51326.1"/>
    <property type="molecule type" value="Genomic_DNA"/>
</dbReference>
<evidence type="ECO:0000256" key="10">
    <source>
        <dbReference type="ARBA" id="ARBA00023157"/>
    </source>
</evidence>
<gene>
    <name evidence="13" type="ORF">EPTV-WA-125</name>
</gene>
<evidence type="ECO:0000256" key="6">
    <source>
        <dbReference type="ARBA" id="ARBA00022844"/>
    </source>
</evidence>
<dbReference type="Proteomes" id="UP000217428">
    <property type="component" value="Segment"/>
</dbReference>
<evidence type="ECO:0000256" key="4">
    <source>
        <dbReference type="ARBA" id="ARBA00022595"/>
    </source>
</evidence>
<reference evidence="13 14" key="1">
    <citation type="journal article" date="2017" name="Virus Genes">
        <title>Characterization of Eptesipoxvirus, a novel poxvirus from a microchiropteran bat.</title>
        <authorList>
            <person name="Tu S.L."/>
            <person name="Nakazawa Y."/>
            <person name="Gao J."/>
            <person name="Wilkins K."/>
            <person name="Gallardo-Romero N."/>
            <person name="Li Y."/>
            <person name="Emerson G.L."/>
            <person name="Carroll D.S."/>
            <person name="Upton C."/>
        </authorList>
    </citation>
    <scope>NUCLEOTIDE SEQUENCE [LARGE SCALE GENOMIC DNA]</scope>
    <source>
        <strain evidence="13 14">Washington</strain>
    </source>
</reference>
<evidence type="ECO:0000256" key="9">
    <source>
        <dbReference type="ARBA" id="ARBA00023136"/>
    </source>
</evidence>
<evidence type="ECO:0000256" key="11">
    <source>
        <dbReference type="ARBA" id="ARBA00023296"/>
    </source>
</evidence>
<protein>
    <submittedName>
        <fullName evidence="13">IMV membrane protein, entry</fullName>
    </submittedName>
</protein>
<evidence type="ECO:0000256" key="12">
    <source>
        <dbReference type="SAM" id="Phobius"/>
    </source>
</evidence>
<keyword evidence="7" id="KW-0426">Late protein</keyword>
<proteinExistence type="predicted"/>
<dbReference type="GO" id="GO:0019031">
    <property type="term" value="C:viral envelope"/>
    <property type="evidence" value="ECO:0007669"/>
    <property type="project" value="InterPro"/>
</dbReference>
<evidence type="ECO:0000256" key="8">
    <source>
        <dbReference type="ARBA" id="ARBA00022989"/>
    </source>
</evidence>
<keyword evidence="8 12" id="KW-1133">Transmembrane helix</keyword>
<dbReference type="Pfam" id="PF04584">
    <property type="entry name" value="Pox_A28"/>
    <property type="match status" value="1"/>
</dbReference>
<organism evidence="13 14">
    <name type="scientific">Eptesipox virus</name>
    <dbReference type="NCBI Taxonomy" id="1329402"/>
    <lineage>
        <taxon>Viruses</taxon>
        <taxon>Varidnaviria</taxon>
        <taxon>Bamfordvirae</taxon>
        <taxon>Nucleocytoviricota</taxon>
        <taxon>Pokkesviricetes</taxon>
        <taxon>Chitovirales</taxon>
        <taxon>Poxviridae</taxon>
        <taxon>Chordopoxvirinae</taxon>
        <taxon>Vespertilionpoxvirus</taxon>
        <taxon>Vespertilionpoxvirus eptesipox</taxon>
    </lineage>
</organism>
<evidence type="ECO:0000256" key="5">
    <source>
        <dbReference type="ARBA" id="ARBA00022692"/>
    </source>
</evidence>
<keyword evidence="9 12" id="KW-0472">Membrane</keyword>
<keyword evidence="11" id="KW-1160">Virus entry into host cell</keyword>
<keyword evidence="14" id="KW-1185">Reference proteome</keyword>
<dbReference type="InterPro" id="IPR007664">
    <property type="entry name" value="Poxvirus_A28"/>
</dbReference>
<sequence>MGPLSIFFMILATVALCVILIQCYTIYENYDNIKEFNATHGALEYSKSTNVISVDRREFDVNDQIYDVKEKWRCVKYNDMFVSVSKFGFKANNGNIRKFSNFKDCLNYTFTTSTHSDIINPCINNQADNDCIFLKSIL</sequence>